<keyword evidence="11" id="KW-1185">Reference proteome</keyword>
<comment type="subcellular location">
    <subcellularLocation>
        <location evidence="1 7">Cell membrane</location>
        <topology evidence="1 7">Multi-pass membrane protein</topology>
    </subcellularLocation>
</comment>
<feature type="domain" description="ABC transmembrane type-1" evidence="9">
    <location>
        <begin position="90"/>
        <end position="281"/>
    </location>
</feature>
<name>A0A9Y2IME4_9PSEU</name>
<accession>A0A9Y2IME4</accession>
<dbReference type="PANTHER" id="PTHR43744:SF8">
    <property type="entry name" value="SN-GLYCEROL-3-PHOSPHATE TRANSPORT SYSTEM PERMEASE PROTEIN UGPE"/>
    <property type="match status" value="1"/>
</dbReference>
<dbReference type="GO" id="GO:0005886">
    <property type="term" value="C:plasma membrane"/>
    <property type="evidence" value="ECO:0007669"/>
    <property type="project" value="UniProtKB-SubCell"/>
</dbReference>
<organism evidence="10 11">
    <name type="scientific">Amycolatopsis carbonis</name>
    <dbReference type="NCBI Taxonomy" id="715471"/>
    <lineage>
        <taxon>Bacteria</taxon>
        <taxon>Bacillati</taxon>
        <taxon>Actinomycetota</taxon>
        <taxon>Actinomycetes</taxon>
        <taxon>Pseudonocardiales</taxon>
        <taxon>Pseudonocardiaceae</taxon>
        <taxon>Amycolatopsis</taxon>
    </lineage>
</organism>
<evidence type="ECO:0000256" key="6">
    <source>
        <dbReference type="ARBA" id="ARBA00023136"/>
    </source>
</evidence>
<evidence type="ECO:0000256" key="2">
    <source>
        <dbReference type="ARBA" id="ARBA00022448"/>
    </source>
</evidence>
<sequence>MTTTRPAAPATPEERVPAKRNHGKQGRTFGFHLVAGGLSVLWLLPIVLVITTSVRSFSDIASNGLGALPHSFDLSSFGEAWGVGGGGHAMLNSFIVTIPTVLLSLLLASAAAFALSRYQIPFRRTIILIMLSGNLLPPQILLVPVSKLSELLGIYDTLTALIIVQVGFGLGFYTFVLQGFMRSIPDEIQQAALIDGAGPIAIFWRIILPMTRPALAALGALAFTWTFNDLLWSITVLRTETVMPVTPALLGLQGQYVSNWNVIAAGSVIAAVPTVAVFLRFQKHFISGLAIGAIK</sequence>
<comment type="similarity">
    <text evidence="7">Belongs to the binding-protein-dependent transport system permease family.</text>
</comment>
<dbReference type="AlphaFoldDB" id="A0A9Y2IME4"/>
<evidence type="ECO:0000256" key="7">
    <source>
        <dbReference type="RuleBase" id="RU363032"/>
    </source>
</evidence>
<feature type="compositionally biased region" description="Low complexity" evidence="8">
    <location>
        <begin position="1"/>
        <end position="11"/>
    </location>
</feature>
<feature type="region of interest" description="Disordered" evidence="8">
    <location>
        <begin position="1"/>
        <end position="22"/>
    </location>
</feature>
<dbReference type="InterPro" id="IPR035906">
    <property type="entry name" value="MetI-like_sf"/>
</dbReference>
<dbReference type="PANTHER" id="PTHR43744">
    <property type="entry name" value="ABC TRANSPORTER PERMEASE PROTEIN MG189-RELATED-RELATED"/>
    <property type="match status" value="1"/>
</dbReference>
<evidence type="ECO:0000256" key="3">
    <source>
        <dbReference type="ARBA" id="ARBA00022475"/>
    </source>
</evidence>
<dbReference type="RefSeq" id="WP_285971610.1">
    <property type="nucleotide sequence ID" value="NZ_CP127294.1"/>
</dbReference>
<evidence type="ECO:0000313" key="11">
    <source>
        <dbReference type="Proteomes" id="UP001236014"/>
    </source>
</evidence>
<keyword evidence="3" id="KW-1003">Cell membrane</keyword>
<evidence type="ECO:0000256" key="1">
    <source>
        <dbReference type="ARBA" id="ARBA00004651"/>
    </source>
</evidence>
<dbReference type="GO" id="GO:0055085">
    <property type="term" value="P:transmembrane transport"/>
    <property type="evidence" value="ECO:0007669"/>
    <property type="project" value="InterPro"/>
</dbReference>
<feature type="transmembrane region" description="Helical" evidence="7">
    <location>
        <begin position="257"/>
        <end position="279"/>
    </location>
</feature>
<dbReference type="Pfam" id="PF00528">
    <property type="entry name" value="BPD_transp_1"/>
    <property type="match status" value="1"/>
</dbReference>
<dbReference type="EMBL" id="CP127294">
    <property type="protein sequence ID" value="WIX80998.1"/>
    <property type="molecule type" value="Genomic_DNA"/>
</dbReference>
<proteinExistence type="inferred from homology"/>
<reference evidence="10 11" key="1">
    <citation type="submission" date="2023-06" db="EMBL/GenBank/DDBJ databases">
        <authorList>
            <person name="Oyuntsetseg B."/>
            <person name="Kim S.B."/>
        </authorList>
    </citation>
    <scope>NUCLEOTIDE SEQUENCE [LARGE SCALE GENOMIC DNA]</scope>
    <source>
        <strain evidence="10 11">2-15</strain>
    </source>
</reference>
<feature type="transmembrane region" description="Helical" evidence="7">
    <location>
        <begin position="214"/>
        <end position="237"/>
    </location>
</feature>
<keyword evidence="2 7" id="KW-0813">Transport</keyword>
<dbReference type="KEGG" id="acab:QRX50_09665"/>
<feature type="transmembrane region" description="Helical" evidence="7">
    <location>
        <begin position="94"/>
        <end position="115"/>
    </location>
</feature>
<evidence type="ECO:0000313" key="10">
    <source>
        <dbReference type="EMBL" id="WIX80998.1"/>
    </source>
</evidence>
<keyword evidence="5 7" id="KW-1133">Transmembrane helix</keyword>
<keyword evidence="4 7" id="KW-0812">Transmembrane</keyword>
<evidence type="ECO:0000256" key="8">
    <source>
        <dbReference type="SAM" id="MobiDB-lite"/>
    </source>
</evidence>
<evidence type="ECO:0000256" key="4">
    <source>
        <dbReference type="ARBA" id="ARBA00022692"/>
    </source>
</evidence>
<protein>
    <submittedName>
        <fullName evidence="10">Carbohydrate ABC transporter permease</fullName>
    </submittedName>
</protein>
<dbReference type="SUPFAM" id="SSF161098">
    <property type="entry name" value="MetI-like"/>
    <property type="match status" value="1"/>
</dbReference>
<feature type="transmembrane region" description="Helical" evidence="7">
    <location>
        <begin position="127"/>
        <end position="145"/>
    </location>
</feature>
<dbReference type="Proteomes" id="UP001236014">
    <property type="component" value="Chromosome"/>
</dbReference>
<dbReference type="Gene3D" id="1.10.3720.10">
    <property type="entry name" value="MetI-like"/>
    <property type="match status" value="1"/>
</dbReference>
<keyword evidence="6 7" id="KW-0472">Membrane</keyword>
<evidence type="ECO:0000256" key="5">
    <source>
        <dbReference type="ARBA" id="ARBA00022989"/>
    </source>
</evidence>
<feature type="transmembrane region" description="Helical" evidence="7">
    <location>
        <begin position="29"/>
        <end position="50"/>
    </location>
</feature>
<evidence type="ECO:0000259" key="9">
    <source>
        <dbReference type="PROSITE" id="PS50928"/>
    </source>
</evidence>
<dbReference type="CDD" id="cd06261">
    <property type="entry name" value="TM_PBP2"/>
    <property type="match status" value="1"/>
</dbReference>
<dbReference type="InterPro" id="IPR000515">
    <property type="entry name" value="MetI-like"/>
</dbReference>
<dbReference type="PROSITE" id="PS50928">
    <property type="entry name" value="ABC_TM1"/>
    <property type="match status" value="1"/>
</dbReference>
<gene>
    <name evidence="10" type="ORF">QRX50_09665</name>
</gene>
<feature type="transmembrane region" description="Helical" evidence="7">
    <location>
        <begin position="157"/>
        <end position="176"/>
    </location>
</feature>